<feature type="compositionally biased region" description="Pro residues" evidence="1">
    <location>
        <begin position="95"/>
        <end position="112"/>
    </location>
</feature>
<feature type="compositionally biased region" description="Pro residues" evidence="1">
    <location>
        <begin position="372"/>
        <end position="385"/>
    </location>
</feature>
<sequence>MTGLTAETTLDTKTRHVLRTGSTRRISLQNPNAAVTSSLALPSCNIPSVSLLPIQNLSRWPHFDSSIQCAPFGVSVADLWTSTTPSTASASASPSPSPSPSPPPPPPPPPTQPSSSLLYFKSTPIMVSQENTTNNQDNTHKPEPELDQMKHKPPRPPMLRPSLKSSRSRSAPSTPVATKSVHFDFPLEHISLFTSNPDKAKSECDEDEDVDVAYFGHDPFVNRYTGGYYYNLNTNNSPKTSPGPVLSLPNWPSDLPVRFFTQMVSLESIIFDPAACALRGAIQVQNIAFQKTVTLRYSTDAWATWTDVGALYKESVGGDCENSALDRFVFFITISPDTDLLTTQFSMAVRYQVREREFWDNNGGKNFRVQWRPPPPPPPLTPSPPQVQAQVHQTDSDQPRTRQERRRTNTVGDLGFRQYTDSQQTFSSFSERYSFEQALSRANTSRTNTIFVGEKAFF</sequence>
<dbReference type="GeneID" id="28991751"/>
<gene>
    <name evidence="3" type="ORF">PHYBLDRAFT_142633</name>
</gene>
<dbReference type="OrthoDB" id="1881at2759"/>
<feature type="region of interest" description="Disordered" evidence="1">
    <location>
        <begin position="84"/>
        <end position="117"/>
    </location>
</feature>
<dbReference type="RefSeq" id="XP_018295159.1">
    <property type="nucleotide sequence ID" value="XM_018430845.1"/>
</dbReference>
<protein>
    <submittedName>
        <fullName evidence="3">Carbohydrate-binding module family 21 protein</fullName>
    </submittedName>
</protein>
<feature type="region of interest" description="Disordered" evidence="1">
    <location>
        <begin position="364"/>
        <end position="412"/>
    </location>
</feature>
<dbReference type="InterPro" id="IPR050782">
    <property type="entry name" value="PP1_regulatory_subunit_3"/>
</dbReference>
<name>A0A167P2F8_PHYB8</name>
<evidence type="ECO:0000313" key="4">
    <source>
        <dbReference type="Proteomes" id="UP000077315"/>
    </source>
</evidence>
<dbReference type="GO" id="GO:0008157">
    <property type="term" value="F:protein phosphatase 1 binding"/>
    <property type="evidence" value="ECO:0007669"/>
    <property type="project" value="TreeGrafter"/>
</dbReference>
<evidence type="ECO:0000313" key="3">
    <source>
        <dbReference type="EMBL" id="OAD77119.1"/>
    </source>
</evidence>
<evidence type="ECO:0000256" key="1">
    <source>
        <dbReference type="SAM" id="MobiDB-lite"/>
    </source>
</evidence>
<feature type="region of interest" description="Disordered" evidence="1">
    <location>
        <begin position="130"/>
        <end position="177"/>
    </location>
</feature>
<dbReference type="PANTHER" id="PTHR12307">
    <property type="entry name" value="PROTEIN PHOSPHATASE 1 REGULATORY SUBUNIT"/>
    <property type="match status" value="1"/>
</dbReference>
<dbReference type="InterPro" id="IPR005036">
    <property type="entry name" value="CBM21_dom"/>
</dbReference>
<feature type="compositionally biased region" description="Low complexity" evidence="1">
    <location>
        <begin position="84"/>
        <end position="94"/>
    </location>
</feature>
<reference evidence="4" key="1">
    <citation type="submission" date="2015-06" db="EMBL/GenBank/DDBJ databases">
        <title>Expansion of signal transduction pathways in fungi by whole-genome duplication.</title>
        <authorList>
            <consortium name="DOE Joint Genome Institute"/>
            <person name="Corrochano L.M."/>
            <person name="Kuo A."/>
            <person name="Marcet-Houben M."/>
            <person name="Polaino S."/>
            <person name="Salamov A."/>
            <person name="Villalobos J.M."/>
            <person name="Alvarez M.I."/>
            <person name="Avalos J."/>
            <person name="Benito E.P."/>
            <person name="Benoit I."/>
            <person name="Burger G."/>
            <person name="Camino L.P."/>
            <person name="Canovas D."/>
            <person name="Cerda-Olmedo E."/>
            <person name="Cheng J.-F."/>
            <person name="Dominguez A."/>
            <person name="Elias M."/>
            <person name="Eslava A.P."/>
            <person name="Glaser F."/>
            <person name="Grimwood J."/>
            <person name="Gutierrez G."/>
            <person name="Heitman J."/>
            <person name="Henrissat B."/>
            <person name="Iturriaga E.A."/>
            <person name="Lang B.F."/>
            <person name="Lavin J.L."/>
            <person name="Lee S."/>
            <person name="Li W."/>
            <person name="Lindquist E."/>
            <person name="Lopez-Garcia S."/>
            <person name="Luque E.M."/>
            <person name="Marcos A.T."/>
            <person name="Martin J."/>
            <person name="McCluskey K."/>
            <person name="Medina H.R."/>
            <person name="Miralles-Duran A."/>
            <person name="Miyazaki A."/>
            <person name="Munoz-Torres E."/>
            <person name="Oguiza J.A."/>
            <person name="Ohm R."/>
            <person name="Olmedo M."/>
            <person name="Orejas M."/>
            <person name="Ortiz-Castellanos L."/>
            <person name="Pisabarro A.G."/>
            <person name="Rodriguez-Romero J."/>
            <person name="Ruiz-Herrera J."/>
            <person name="Ruiz-Vazquez R."/>
            <person name="Sanz C."/>
            <person name="Schackwitz W."/>
            <person name="Schmutz J."/>
            <person name="Shahriari M."/>
            <person name="Shelest E."/>
            <person name="Silva-Franco F."/>
            <person name="Soanes D."/>
            <person name="Syed K."/>
            <person name="Tagua V.G."/>
            <person name="Talbot N.J."/>
            <person name="Thon M."/>
            <person name="De vries R.P."/>
            <person name="Wiebenga A."/>
            <person name="Yadav J.S."/>
            <person name="Braun E.L."/>
            <person name="Baker S."/>
            <person name="Garre V."/>
            <person name="Horwitz B."/>
            <person name="Torres-Martinez S."/>
            <person name="Idnurm A."/>
            <person name="Herrera-Estrella A."/>
            <person name="Gabaldon T."/>
            <person name="Grigoriev I.V."/>
        </authorList>
    </citation>
    <scope>NUCLEOTIDE SEQUENCE [LARGE SCALE GENOMIC DNA]</scope>
    <source>
        <strain evidence="4">NRRL 1555(-)</strain>
    </source>
</reference>
<evidence type="ECO:0000259" key="2">
    <source>
        <dbReference type="PROSITE" id="PS51159"/>
    </source>
</evidence>
<accession>A0A167P2F8</accession>
<dbReference type="STRING" id="763407.A0A167P2F8"/>
<feature type="compositionally biased region" description="Basic and acidic residues" evidence="1">
    <location>
        <begin position="138"/>
        <end position="150"/>
    </location>
</feature>
<dbReference type="InParanoid" id="A0A167P2F8"/>
<dbReference type="PANTHER" id="PTHR12307:SF36">
    <property type="entry name" value="GLYCOGEN-BINDING SUBUNIT 76A"/>
    <property type="match status" value="1"/>
</dbReference>
<dbReference type="AlphaFoldDB" id="A0A167P2F8"/>
<dbReference type="InterPro" id="IPR038175">
    <property type="entry name" value="CBM21_dom_sf"/>
</dbReference>
<keyword evidence="4" id="KW-1185">Reference proteome</keyword>
<organism evidence="3 4">
    <name type="scientific">Phycomyces blakesleeanus (strain ATCC 8743b / DSM 1359 / FGSC 10004 / NBRC 33097 / NRRL 1555)</name>
    <dbReference type="NCBI Taxonomy" id="763407"/>
    <lineage>
        <taxon>Eukaryota</taxon>
        <taxon>Fungi</taxon>
        <taxon>Fungi incertae sedis</taxon>
        <taxon>Mucoromycota</taxon>
        <taxon>Mucoromycotina</taxon>
        <taxon>Mucoromycetes</taxon>
        <taxon>Mucorales</taxon>
        <taxon>Phycomycetaceae</taxon>
        <taxon>Phycomyces</taxon>
    </lineage>
</organism>
<dbReference type="EMBL" id="KV440975">
    <property type="protein sequence ID" value="OAD77119.1"/>
    <property type="molecule type" value="Genomic_DNA"/>
</dbReference>
<dbReference type="PROSITE" id="PS51159">
    <property type="entry name" value="CBM21"/>
    <property type="match status" value="1"/>
</dbReference>
<dbReference type="Pfam" id="PF03370">
    <property type="entry name" value="CBM_21"/>
    <property type="match status" value="1"/>
</dbReference>
<dbReference type="VEuPathDB" id="FungiDB:PHYBLDRAFT_142633"/>
<feature type="domain" description="CBM21" evidence="2">
    <location>
        <begin position="256"/>
        <end position="370"/>
    </location>
</feature>
<proteinExistence type="predicted"/>
<dbReference type="GO" id="GO:0000164">
    <property type="term" value="C:protein phosphatase type 1 complex"/>
    <property type="evidence" value="ECO:0007669"/>
    <property type="project" value="TreeGrafter"/>
</dbReference>
<feature type="compositionally biased region" description="Low complexity" evidence="1">
    <location>
        <begin position="160"/>
        <end position="173"/>
    </location>
</feature>
<dbReference type="Gene3D" id="2.60.40.2440">
    <property type="entry name" value="Carbohydrate binding type-21 domain"/>
    <property type="match status" value="1"/>
</dbReference>
<dbReference type="Proteomes" id="UP000077315">
    <property type="component" value="Unassembled WGS sequence"/>
</dbReference>